<dbReference type="EMBL" id="KQ087324">
    <property type="protein sequence ID" value="KLT38316.1"/>
    <property type="molecule type" value="Genomic_DNA"/>
</dbReference>
<organism evidence="1 2">
    <name type="scientific">Cutaneotrichosporon oleaginosum</name>
    <dbReference type="NCBI Taxonomy" id="879819"/>
    <lineage>
        <taxon>Eukaryota</taxon>
        <taxon>Fungi</taxon>
        <taxon>Dikarya</taxon>
        <taxon>Basidiomycota</taxon>
        <taxon>Agaricomycotina</taxon>
        <taxon>Tremellomycetes</taxon>
        <taxon>Trichosporonales</taxon>
        <taxon>Trichosporonaceae</taxon>
        <taxon>Cutaneotrichosporon</taxon>
    </lineage>
</organism>
<evidence type="ECO:0000313" key="1">
    <source>
        <dbReference type="EMBL" id="KLT38316.1"/>
    </source>
</evidence>
<dbReference type="RefSeq" id="XP_018274807.1">
    <property type="nucleotide sequence ID" value="XM_018424709.1"/>
</dbReference>
<reference evidence="1 2" key="1">
    <citation type="submission" date="2015-03" db="EMBL/GenBank/DDBJ databases">
        <title>Genomics and transcriptomics of the oil-accumulating basidiomycete yeast T. oleaginosus allow insights into substrate utilization and the diverse evolutionary trajectories of mating systems in fungi.</title>
        <authorList>
            <consortium name="DOE Joint Genome Institute"/>
            <person name="Kourist R."/>
            <person name="Kracht O."/>
            <person name="Bracharz F."/>
            <person name="Lipzen A."/>
            <person name="Nolan M."/>
            <person name="Ohm R."/>
            <person name="Grigoriev I."/>
            <person name="Sun S."/>
            <person name="Heitman J."/>
            <person name="Bruck T."/>
            <person name="Nowrousian M."/>
        </authorList>
    </citation>
    <scope>NUCLEOTIDE SEQUENCE [LARGE SCALE GENOMIC DNA]</scope>
    <source>
        <strain evidence="1 2">IBC0246</strain>
    </source>
</reference>
<name>A0A0J0XB44_9TREE</name>
<protein>
    <submittedName>
        <fullName evidence="1">Uncharacterized protein</fullName>
    </submittedName>
</protein>
<evidence type="ECO:0000313" key="2">
    <source>
        <dbReference type="Proteomes" id="UP000053611"/>
    </source>
</evidence>
<dbReference type="Proteomes" id="UP000053611">
    <property type="component" value="Unassembled WGS sequence"/>
</dbReference>
<proteinExistence type="predicted"/>
<gene>
    <name evidence="1" type="ORF">CC85DRAFT_289640</name>
</gene>
<sequence>MSASWEANDQLARKERLARLQYCSGRLDPFSHLDRAREWTLSPARRHITPLIHVRLVTWHTTGMYVVALRSHVQKEYEMPVAAPQSRRAAPMSYFYPKNIPNMMFGEA</sequence>
<accession>A0A0J0XB44</accession>
<dbReference type="AlphaFoldDB" id="A0A0J0XB44"/>
<dbReference type="GeneID" id="28985312"/>
<keyword evidence="2" id="KW-1185">Reference proteome</keyword>